<reference evidence="2" key="1">
    <citation type="journal article" date="2023" name="Science">
        <title>Genome structures resolve the early diversification of teleost fishes.</title>
        <authorList>
            <person name="Parey E."/>
            <person name="Louis A."/>
            <person name="Montfort J."/>
            <person name="Bouchez O."/>
            <person name="Roques C."/>
            <person name="Iampietro C."/>
            <person name="Lluch J."/>
            <person name="Castinel A."/>
            <person name="Donnadieu C."/>
            <person name="Desvignes T."/>
            <person name="Floi Bucao C."/>
            <person name="Jouanno E."/>
            <person name="Wen M."/>
            <person name="Mejri S."/>
            <person name="Dirks R."/>
            <person name="Jansen H."/>
            <person name="Henkel C."/>
            <person name="Chen W.J."/>
            <person name="Zahm M."/>
            <person name="Cabau C."/>
            <person name="Klopp C."/>
            <person name="Thompson A.W."/>
            <person name="Robinson-Rechavi M."/>
            <person name="Braasch I."/>
            <person name="Lecointre G."/>
            <person name="Bobe J."/>
            <person name="Postlethwait J.H."/>
            <person name="Berthelot C."/>
            <person name="Roest Crollius H."/>
            <person name="Guiguen Y."/>
        </authorList>
    </citation>
    <scope>NUCLEOTIDE SEQUENCE</scope>
    <source>
        <strain evidence="2">NC1722</strain>
    </source>
</reference>
<evidence type="ECO:0000313" key="2">
    <source>
        <dbReference type="EMBL" id="KAJ8399712.1"/>
    </source>
</evidence>
<comment type="caution">
    <text evidence="2">The sequence shown here is derived from an EMBL/GenBank/DDBJ whole genome shotgun (WGS) entry which is preliminary data.</text>
</comment>
<feature type="region of interest" description="Disordered" evidence="1">
    <location>
        <begin position="1"/>
        <end position="34"/>
    </location>
</feature>
<name>A0AAD7SC90_9TELE</name>
<sequence>MLTSSLNVKDNGTTREPGSGPRLQKERFTPDSQQNGVFQLKDWEASPTLQACNTGICSAQHTGLPSPILNSNCIVISVSIDQSEVSTILVDGRREMSASREPGLVRWPAVISANPLRPIHSLLRE</sequence>
<accession>A0AAD7SC90</accession>
<feature type="compositionally biased region" description="Polar residues" evidence="1">
    <location>
        <begin position="1"/>
        <end position="16"/>
    </location>
</feature>
<dbReference type="AlphaFoldDB" id="A0AAD7SC90"/>
<protein>
    <submittedName>
        <fullName evidence="2">Uncharacterized protein</fullName>
    </submittedName>
</protein>
<dbReference type="Proteomes" id="UP001221898">
    <property type="component" value="Unassembled WGS sequence"/>
</dbReference>
<keyword evidence="3" id="KW-1185">Reference proteome</keyword>
<evidence type="ECO:0000256" key="1">
    <source>
        <dbReference type="SAM" id="MobiDB-lite"/>
    </source>
</evidence>
<evidence type="ECO:0000313" key="3">
    <source>
        <dbReference type="Proteomes" id="UP001221898"/>
    </source>
</evidence>
<gene>
    <name evidence="2" type="ORF">AAFF_G00408170</name>
</gene>
<organism evidence="2 3">
    <name type="scientific">Aldrovandia affinis</name>
    <dbReference type="NCBI Taxonomy" id="143900"/>
    <lineage>
        <taxon>Eukaryota</taxon>
        <taxon>Metazoa</taxon>
        <taxon>Chordata</taxon>
        <taxon>Craniata</taxon>
        <taxon>Vertebrata</taxon>
        <taxon>Euteleostomi</taxon>
        <taxon>Actinopterygii</taxon>
        <taxon>Neopterygii</taxon>
        <taxon>Teleostei</taxon>
        <taxon>Notacanthiformes</taxon>
        <taxon>Halosauridae</taxon>
        <taxon>Aldrovandia</taxon>
    </lineage>
</organism>
<proteinExistence type="predicted"/>
<dbReference type="EMBL" id="JAINUG010000081">
    <property type="protein sequence ID" value="KAJ8399712.1"/>
    <property type="molecule type" value="Genomic_DNA"/>
</dbReference>